<gene>
    <name evidence="4" type="ORF">H6G97_30025</name>
</gene>
<comment type="caution">
    <text evidence="4">The sequence shown here is derived from an EMBL/GenBank/DDBJ whole genome shotgun (WGS) entry which is preliminary data.</text>
</comment>
<dbReference type="InterPro" id="IPR049552">
    <property type="entry name" value="PKS_DH_N"/>
</dbReference>
<protein>
    <submittedName>
        <fullName evidence="4">Polyketide synthase dehydratase domain-containing protein</fullName>
    </submittedName>
</protein>
<sequence>MQIFESQLNTDKLPYLAEQQVEGEVVLPIAAYLEMANAAVNEALKLDSYSLLEVAFLKKLSLSADISKTVQTVLSSEASGEITFQIFSLQTATNDQPTEWILHINGKIQTSSGVPVTAISINEVLTRCTNKISVAEFYHNLESLGVKYDSLLQGIEELWQYEGEALAKVRLAPTLLAEAKAYRIHPALLDTCLQVFYATLLSKNLDTQGMARCVPVRVGSMRIWCQPPTQLFSYAHLHPNNNGDLNAFEGDVVLLDETGLIFAEIKGIRFQRVQLDTQINITSLAADYILQPAEISDRIQPQIIQLIDRFDLQNYEELLTRLDTLSIVYILRAFEQLGCKFLRHQQLSVINLAHKYGVIPQHHRLLGRMLEILQEEGMLNKVNECWEVCQLPEELNLQVQSPEALLKQYPKADAELILLQRCGERLAQVLRGECNVVELLFAEGTFSTTERLYQESPSARLNNTLVQEAIAIALSNLPANRKVRILEIGAETGGTTAYILSKLPSDRVEYVFTDVSYLFTAKAQQKFRDYPFVQYQLLNIEREPLAQGFAPQEFDLVLAANVIHATSDLRRTLAHIQQILAPEGMLVLLEATAKSRMFDLIFGLTEGWWKFADTDLRPTYPLLSSYQWRSLLLEMGFSSQNNQNMSRKSKSLAVKRRISINHLERPNPISQT</sequence>
<dbReference type="EMBL" id="JACJSI010000103">
    <property type="protein sequence ID" value="MBD2533570.1"/>
    <property type="molecule type" value="Genomic_DNA"/>
</dbReference>
<dbReference type="InterPro" id="IPR042104">
    <property type="entry name" value="PKS_dehydratase_sf"/>
</dbReference>
<dbReference type="Pfam" id="PF21089">
    <property type="entry name" value="PKS_DH_N"/>
    <property type="match status" value="1"/>
</dbReference>
<dbReference type="InterPro" id="IPR029063">
    <property type="entry name" value="SAM-dependent_MTases_sf"/>
</dbReference>
<dbReference type="Gene3D" id="3.10.129.110">
    <property type="entry name" value="Polyketide synthase dehydratase"/>
    <property type="match status" value="1"/>
</dbReference>
<dbReference type="PROSITE" id="PS52019">
    <property type="entry name" value="PKS_MFAS_DH"/>
    <property type="match status" value="1"/>
</dbReference>
<feature type="domain" description="PKS/mFAS DH" evidence="3">
    <location>
        <begin position="1"/>
        <end position="279"/>
    </location>
</feature>
<evidence type="ECO:0000256" key="2">
    <source>
        <dbReference type="PROSITE-ProRule" id="PRU01363"/>
    </source>
</evidence>
<dbReference type="InterPro" id="IPR013217">
    <property type="entry name" value="Methyltransf_12"/>
</dbReference>
<feature type="region of interest" description="N-terminal hotdog fold" evidence="2">
    <location>
        <begin position="1"/>
        <end position="115"/>
    </location>
</feature>
<accession>A0ABR8DXC5</accession>
<proteinExistence type="predicted"/>
<feature type="region of interest" description="C-terminal hotdog fold" evidence="2">
    <location>
        <begin position="129"/>
        <end position="279"/>
    </location>
</feature>
<dbReference type="Pfam" id="PF14765">
    <property type="entry name" value="PS-DH"/>
    <property type="match status" value="1"/>
</dbReference>
<dbReference type="SUPFAM" id="SSF53335">
    <property type="entry name" value="S-adenosyl-L-methionine-dependent methyltransferases"/>
    <property type="match status" value="1"/>
</dbReference>
<dbReference type="Gene3D" id="3.40.50.150">
    <property type="entry name" value="Vaccinia Virus protein VP39"/>
    <property type="match status" value="1"/>
</dbReference>
<evidence type="ECO:0000256" key="1">
    <source>
        <dbReference type="ARBA" id="ARBA00022679"/>
    </source>
</evidence>
<organism evidence="4 5">
    <name type="scientific">Nostoc flagelliforme FACHB-838</name>
    <dbReference type="NCBI Taxonomy" id="2692904"/>
    <lineage>
        <taxon>Bacteria</taxon>
        <taxon>Bacillati</taxon>
        <taxon>Cyanobacteriota</taxon>
        <taxon>Cyanophyceae</taxon>
        <taxon>Nostocales</taxon>
        <taxon>Nostocaceae</taxon>
        <taxon>Nostoc</taxon>
    </lineage>
</organism>
<keyword evidence="1" id="KW-0808">Transferase</keyword>
<dbReference type="PANTHER" id="PTHR45681:SF6">
    <property type="entry name" value="POLYKETIDE SYNTHASE 37"/>
    <property type="match status" value="1"/>
</dbReference>
<evidence type="ECO:0000259" key="3">
    <source>
        <dbReference type="PROSITE" id="PS52019"/>
    </source>
</evidence>
<dbReference type="InterPro" id="IPR020807">
    <property type="entry name" value="PKS_DH"/>
</dbReference>
<comment type="caution">
    <text evidence="2">Lacks conserved residue(s) required for the propagation of feature annotation.</text>
</comment>
<dbReference type="InterPro" id="IPR049551">
    <property type="entry name" value="PKS_DH_C"/>
</dbReference>
<dbReference type="PANTHER" id="PTHR45681">
    <property type="entry name" value="POLYKETIDE SYNTHASE 44-RELATED"/>
    <property type="match status" value="1"/>
</dbReference>
<evidence type="ECO:0000313" key="5">
    <source>
        <dbReference type="Proteomes" id="UP000623440"/>
    </source>
</evidence>
<dbReference type="SMART" id="SM00826">
    <property type="entry name" value="PKS_DH"/>
    <property type="match status" value="1"/>
</dbReference>
<dbReference type="InterPro" id="IPR049900">
    <property type="entry name" value="PKS_mFAS_DH"/>
</dbReference>
<evidence type="ECO:0000313" key="4">
    <source>
        <dbReference type="EMBL" id="MBD2533570.1"/>
    </source>
</evidence>
<dbReference type="Proteomes" id="UP000623440">
    <property type="component" value="Unassembled WGS sequence"/>
</dbReference>
<dbReference type="CDD" id="cd02440">
    <property type="entry name" value="AdoMet_MTases"/>
    <property type="match status" value="1"/>
</dbReference>
<dbReference type="InterPro" id="IPR050444">
    <property type="entry name" value="Polyketide_Synthase"/>
</dbReference>
<reference evidence="4 5" key="1">
    <citation type="journal article" date="2020" name="ISME J.">
        <title>Comparative genomics reveals insights into cyanobacterial evolution and habitat adaptation.</title>
        <authorList>
            <person name="Chen M.Y."/>
            <person name="Teng W.K."/>
            <person name="Zhao L."/>
            <person name="Hu C.X."/>
            <person name="Zhou Y.K."/>
            <person name="Han B.P."/>
            <person name="Song L.R."/>
            <person name="Shu W.S."/>
        </authorList>
    </citation>
    <scope>NUCLEOTIDE SEQUENCE [LARGE SCALE GENOMIC DNA]</scope>
    <source>
        <strain evidence="4 5">FACHB-838</strain>
    </source>
</reference>
<dbReference type="Pfam" id="PF08242">
    <property type="entry name" value="Methyltransf_12"/>
    <property type="match status" value="1"/>
</dbReference>
<name>A0ABR8DXC5_9NOSO</name>
<keyword evidence="5" id="KW-1185">Reference proteome</keyword>